<dbReference type="Gene3D" id="1.10.150.20">
    <property type="entry name" value="5' to 3' exonuclease, C-terminal subdomain"/>
    <property type="match status" value="1"/>
</dbReference>
<evidence type="ECO:0000313" key="2">
    <source>
        <dbReference type="EMBL" id="EOQ89432.1"/>
    </source>
</evidence>
<sequence length="134" mass="14873">MAKLEYVEGIGPKYAQTLRDAGIRSTNDLLKKGGTPEGRKQIAKDSGISPKLILEWVNHVDLFRIKGIGSEYADLLEAVGVDSVIELSKRVPKNLFDAIIALNEKKKLVRIFPNLKRVTGWIAQAKKLPRAVSH</sequence>
<dbReference type="InterPro" id="IPR025567">
    <property type="entry name" value="DUF4332"/>
</dbReference>
<dbReference type="Pfam" id="PF14229">
    <property type="entry name" value="DUF4332"/>
    <property type="match status" value="1"/>
</dbReference>
<feature type="domain" description="DUF4332" evidence="1">
    <location>
        <begin position="8"/>
        <end position="128"/>
    </location>
</feature>
<dbReference type="RefSeq" id="WP_015677010.1">
    <property type="nucleotide sequence ID" value="NZ_AOGX02000015.1"/>
</dbReference>
<accession>A0A5E8HEV3</accession>
<comment type="caution">
    <text evidence="2">The sequence shown here is derived from an EMBL/GenBank/DDBJ whole genome shotgun (WGS) entry which is preliminary data.</text>
</comment>
<dbReference type="STRING" id="1249483.LEP1GSC202_1748"/>
<reference evidence="2 3" key="1">
    <citation type="submission" date="2013-04" db="EMBL/GenBank/DDBJ databases">
        <authorList>
            <person name="Harkins D.M."/>
            <person name="Durkin A.S."/>
            <person name="Brinkac L.M."/>
            <person name="Haft D.H."/>
            <person name="Selengut J.D."/>
            <person name="Sanka R."/>
            <person name="DePew J."/>
            <person name="Purushe J."/>
            <person name="Hartskeerl R.A."/>
            <person name="Ahmed A."/>
            <person name="van der Linden H."/>
            <person name="Goris M.G.A."/>
            <person name="Vinetz J.M."/>
            <person name="Sutton G.G."/>
            <person name="Nierman W.C."/>
            <person name="Fouts D.E."/>
        </authorList>
    </citation>
    <scope>NUCLEOTIDE SEQUENCE [LARGE SCALE GENOMIC DNA]</scope>
    <source>
        <strain evidence="2 3">Sao Paulo</strain>
    </source>
</reference>
<protein>
    <submittedName>
        <fullName evidence="2">PF14229 domain protein</fullName>
    </submittedName>
</protein>
<evidence type="ECO:0000259" key="1">
    <source>
        <dbReference type="Pfam" id="PF14229"/>
    </source>
</evidence>
<dbReference type="OrthoDB" id="9794786at2"/>
<dbReference type="AlphaFoldDB" id="A0A5E8HEV3"/>
<gene>
    <name evidence="2" type="ORF">LEP1GSC202_1748</name>
</gene>
<organism evidence="2 3">
    <name type="scientific">Leptospira yanagawae serovar Saopaulo str. Sao Paulo = ATCC 700523</name>
    <dbReference type="NCBI Taxonomy" id="1249483"/>
    <lineage>
        <taxon>Bacteria</taxon>
        <taxon>Pseudomonadati</taxon>
        <taxon>Spirochaetota</taxon>
        <taxon>Spirochaetia</taxon>
        <taxon>Leptospirales</taxon>
        <taxon>Leptospiraceae</taxon>
        <taxon>Leptospira</taxon>
    </lineage>
</organism>
<proteinExistence type="predicted"/>
<evidence type="ECO:0000313" key="3">
    <source>
        <dbReference type="Proteomes" id="UP000013996"/>
    </source>
</evidence>
<dbReference type="EMBL" id="AOGX02000015">
    <property type="protein sequence ID" value="EOQ89432.1"/>
    <property type="molecule type" value="Genomic_DNA"/>
</dbReference>
<name>A0A5E8HEV3_9LEPT</name>
<dbReference type="Proteomes" id="UP000013996">
    <property type="component" value="Unassembled WGS sequence"/>
</dbReference>